<proteinExistence type="predicted"/>
<comment type="caution">
    <text evidence="2">The sequence shown here is derived from an EMBL/GenBank/DDBJ whole genome shotgun (WGS) entry which is preliminary data.</text>
</comment>
<feature type="region of interest" description="Disordered" evidence="1">
    <location>
        <begin position="32"/>
        <end position="56"/>
    </location>
</feature>
<evidence type="ECO:0000313" key="2">
    <source>
        <dbReference type="EMBL" id="VTZ49150.1"/>
    </source>
</evidence>
<reference evidence="2 3" key="1">
    <citation type="submission" date="2019-05" db="EMBL/GenBank/DDBJ databases">
        <authorList>
            <person name="Farhan Ul Haque M."/>
        </authorList>
    </citation>
    <scope>NUCLEOTIDE SEQUENCE [LARGE SCALE GENOMIC DNA]</scope>
    <source>
        <strain evidence="2">2</strain>
    </source>
</reference>
<evidence type="ECO:0000313" key="3">
    <source>
        <dbReference type="Proteomes" id="UP000485880"/>
    </source>
</evidence>
<protein>
    <submittedName>
        <fullName evidence="2">Uncharacterized protein</fullName>
    </submittedName>
</protein>
<gene>
    <name evidence="2" type="ORF">MPC4_140049</name>
</gene>
<dbReference type="EMBL" id="CABFMQ020000046">
    <property type="protein sequence ID" value="VTZ49150.1"/>
    <property type="molecule type" value="Genomic_DNA"/>
</dbReference>
<name>A0A8B6M4B8_METTU</name>
<sequence length="56" mass="6407">MSARSWRRASKSRPYRGGVNCAKPWYDVGRQARTANCAPRRLETGPASDQPRKDMR</sequence>
<dbReference type="AlphaFoldDB" id="A0A8B6M4B8"/>
<accession>A0A8B6M4B8</accession>
<organism evidence="2 3">
    <name type="scientific">Methylocella tundrae</name>
    <dbReference type="NCBI Taxonomy" id="227605"/>
    <lineage>
        <taxon>Bacteria</taxon>
        <taxon>Pseudomonadati</taxon>
        <taxon>Pseudomonadota</taxon>
        <taxon>Alphaproteobacteria</taxon>
        <taxon>Hyphomicrobiales</taxon>
        <taxon>Beijerinckiaceae</taxon>
        <taxon>Methylocella</taxon>
    </lineage>
</organism>
<dbReference type="Proteomes" id="UP000485880">
    <property type="component" value="Unassembled WGS sequence"/>
</dbReference>
<keyword evidence="3" id="KW-1185">Reference proteome</keyword>
<evidence type="ECO:0000256" key="1">
    <source>
        <dbReference type="SAM" id="MobiDB-lite"/>
    </source>
</evidence>